<name>A0AA48I6D2_9FIRM</name>
<dbReference type="InterPro" id="IPR050088">
    <property type="entry name" value="IspD/TarI_cytidylyltransf_bact"/>
</dbReference>
<dbReference type="FunFam" id="3.90.550.10:FF:000003">
    <property type="entry name" value="2-C-methyl-D-erythritol 4-phosphate cytidylyltransferase"/>
    <property type="match status" value="1"/>
</dbReference>
<gene>
    <name evidence="6" type="ORF">RsTaC01_0811</name>
</gene>
<comment type="similarity">
    <text evidence="5">Belongs to the IspD/TarI cytidylyltransferase family. TarI subfamily.</text>
</comment>
<dbReference type="CDD" id="cd02516">
    <property type="entry name" value="CDP-ME_synthetase"/>
    <property type="match status" value="1"/>
</dbReference>
<dbReference type="GO" id="GO:0050518">
    <property type="term" value="F:2-C-methyl-D-erythritol 4-phosphate cytidylyltransferase activity"/>
    <property type="evidence" value="ECO:0007669"/>
    <property type="project" value="TreeGrafter"/>
</dbReference>
<dbReference type="EMBL" id="AP027925">
    <property type="protein sequence ID" value="BED92904.1"/>
    <property type="molecule type" value="Genomic_DNA"/>
</dbReference>
<dbReference type="Pfam" id="PF01128">
    <property type="entry name" value="IspD"/>
    <property type="match status" value="1"/>
</dbReference>
<protein>
    <recommendedName>
        <fullName evidence="5">Ribitol-5-phosphate cytidylyltransferase</fullName>
        <ecNumber evidence="5">2.7.7.40</ecNumber>
    </recommendedName>
</protein>
<dbReference type="Proteomes" id="UP001335720">
    <property type="component" value="Chromosome"/>
</dbReference>
<feature type="site" description="Transition state stabilizer" evidence="5">
    <location>
        <position position="14"/>
    </location>
</feature>
<dbReference type="GO" id="GO:0008299">
    <property type="term" value="P:isoprenoid biosynthetic process"/>
    <property type="evidence" value="ECO:0007669"/>
    <property type="project" value="InterPro"/>
</dbReference>
<comment type="caution">
    <text evidence="5">Lacks conserved residue(s) required for the propagation of feature annotation.</text>
</comment>
<reference evidence="6" key="1">
    <citation type="journal article" date="2023" name="ISME J.">
        <title>Emergence of putative energy parasites within Clostridia revealed by genome analysis of a novel endosymbiotic clade.</title>
        <authorList>
            <person name="Takahashi K."/>
            <person name="Kuwahara H."/>
            <person name="Horikawa Y."/>
            <person name="Izawa K."/>
            <person name="Kato D."/>
            <person name="Inagaki T."/>
            <person name="Yuki M."/>
            <person name="Ohkuma M."/>
            <person name="Hongoh Y."/>
        </authorList>
    </citation>
    <scope>NUCLEOTIDE SEQUENCE</scope>
    <source>
        <strain evidence="6">RsTa-C01</strain>
    </source>
</reference>
<feature type="site" description="Positions ribitol 5-phosphate for the nucleophilic attack" evidence="5">
    <location>
        <position position="217"/>
    </location>
</feature>
<dbReference type="NCBIfam" id="NF001183">
    <property type="entry name" value="PRK00155.1-3"/>
    <property type="match status" value="1"/>
</dbReference>
<comment type="function">
    <text evidence="5">Catalyzes the transfer of the cytidylyl group of CTP to D-ribitol 5-phosphate.</text>
</comment>
<dbReference type="PANTHER" id="PTHR32125">
    <property type="entry name" value="2-C-METHYL-D-ERYTHRITOL 4-PHOSPHATE CYTIDYLYLTRANSFERASE, CHLOROPLASTIC"/>
    <property type="match status" value="1"/>
</dbReference>
<dbReference type="SUPFAM" id="SSF53448">
    <property type="entry name" value="Nucleotide-diphospho-sugar transferases"/>
    <property type="match status" value="1"/>
</dbReference>
<accession>A0AA48I6D2</accession>
<comment type="catalytic activity">
    <reaction evidence="5">
        <text>D-ribitol 5-phosphate + CTP + H(+) = CDP-L-ribitol + diphosphate</text>
        <dbReference type="Rhea" id="RHEA:12456"/>
        <dbReference type="ChEBI" id="CHEBI:15378"/>
        <dbReference type="ChEBI" id="CHEBI:33019"/>
        <dbReference type="ChEBI" id="CHEBI:37563"/>
        <dbReference type="ChEBI" id="CHEBI:57608"/>
        <dbReference type="ChEBI" id="CHEBI:57695"/>
        <dbReference type="EC" id="2.7.7.40"/>
    </reaction>
</comment>
<organism evidence="6">
    <name type="scientific">Candidatus Paraimprobicoccus trichonymphae</name>
    <dbReference type="NCBI Taxonomy" id="3033793"/>
    <lineage>
        <taxon>Bacteria</taxon>
        <taxon>Bacillati</taxon>
        <taxon>Bacillota</taxon>
        <taxon>Clostridia</taxon>
        <taxon>Candidatus Paraimprobicoccus</taxon>
    </lineage>
</organism>
<keyword evidence="4" id="KW-0961">Cell wall biogenesis/degradation</keyword>
<dbReference type="PROSITE" id="PS01295">
    <property type="entry name" value="ISPD"/>
    <property type="match status" value="1"/>
</dbReference>
<evidence type="ECO:0000313" key="6">
    <source>
        <dbReference type="EMBL" id="BED92904.1"/>
    </source>
</evidence>
<evidence type="ECO:0000256" key="5">
    <source>
        <dbReference type="HAMAP-Rule" id="MF_02068"/>
    </source>
</evidence>
<dbReference type="InterPro" id="IPR018294">
    <property type="entry name" value="ISPD_synthase_CS"/>
</dbReference>
<dbReference type="InterPro" id="IPR034709">
    <property type="entry name" value="TarI"/>
</dbReference>
<dbReference type="AlphaFoldDB" id="A0AA48I6D2"/>
<evidence type="ECO:0000256" key="3">
    <source>
        <dbReference type="ARBA" id="ARBA00022944"/>
    </source>
</evidence>
<dbReference type="HAMAP" id="MF_02068">
    <property type="entry name" value="TarI"/>
    <property type="match status" value="1"/>
</dbReference>
<dbReference type="Gene3D" id="3.90.550.10">
    <property type="entry name" value="Spore Coat Polysaccharide Biosynthesis Protein SpsA, Chain A"/>
    <property type="match status" value="1"/>
</dbReference>
<dbReference type="KEGG" id="ptrh:RsTaC01_0811"/>
<sequence length="238" mass="27343">MIFGAVVAGGTGTRMGRIDLPKQFMLLGNKPIIMHTIEKFLLCDMFDCIVLGIHKYWIDYTKELLENYNLNNEKIFITQGGKDRNLTILNIIDFLENKFGENENNIIVTHDAVRPFVTLRMIEENIISAEKYQACDTVVNSNDTVIYSQDKNFVSEIPDRNSIFLGQTPQSFSMSLLKKLYLSLTQEEKDTLTDACKIFYLKNKPVKLVKGEYFNFKITTISDYQIAQAMISGEKFDQ</sequence>
<dbReference type="EC" id="2.7.7.40" evidence="5"/>
<keyword evidence="3" id="KW-0777">Teichoic acid biosynthesis</keyword>
<keyword evidence="1 5" id="KW-0808">Transferase</keyword>
<dbReference type="InterPro" id="IPR034683">
    <property type="entry name" value="IspD/TarI"/>
</dbReference>
<feature type="site" description="Positions ribitol 5-phosphate for the nucleophilic attack" evidence="5">
    <location>
        <position position="160"/>
    </location>
</feature>
<proteinExistence type="inferred from homology"/>
<dbReference type="GO" id="GO:0019350">
    <property type="term" value="P:teichoic acid biosynthetic process"/>
    <property type="evidence" value="ECO:0007669"/>
    <property type="project" value="UniProtKB-KW"/>
</dbReference>
<evidence type="ECO:0000256" key="1">
    <source>
        <dbReference type="ARBA" id="ARBA00022679"/>
    </source>
</evidence>
<dbReference type="PANTHER" id="PTHR32125:SF8">
    <property type="entry name" value="RIBITOL-5-PHOSPHATE CYTIDYLYLTRANSFERASE"/>
    <property type="match status" value="1"/>
</dbReference>
<feature type="binding site" evidence="5">
    <location>
        <begin position="81"/>
        <end position="87"/>
    </location>
    <ligand>
        <name>CTP</name>
        <dbReference type="ChEBI" id="CHEBI:37563"/>
    </ligand>
</feature>
<evidence type="ECO:0000256" key="2">
    <source>
        <dbReference type="ARBA" id="ARBA00022695"/>
    </source>
</evidence>
<dbReference type="GO" id="GO:0071555">
    <property type="term" value="P:cell wall organization"/>
    <property type="evidence" value="ECO:0007669"/>
    <property type="project" value="UniProtKB-KW"/>
</dbReference>
<feature type="site" description="Transition state stabilizer" evidence="5">
    <location>
        <position position="22"/>
    </location>
</feature>
<keyword evidence="2 5" id="KW-0548">Nucleotidyltransferase</keyword>
<evidence type="ECO:0000256" key="4">
    <source>
        <dbReference type="ARBA" id="ARBA00023316"/>
    </source>
</evidence>
<dbReference type="InterPro" id="IPR029044">
    <property type="entry name" value="Nucleotide-diphossugar_trans"/>
</dbReference>
<dbReference type="GO" id="GO:0047349">
    <property type="term" value="F:D-ribitol-5-phosphate cytidylyltransferase activity"/>
    <property type="evidence" value="ECO:0007669"/>
    <property type="project" value="UniProtKB-UniRule"/>
</dbReference>